<organism evidence="1">
    <name type="scientific">Spodoptera frugiperda</name>
    <name type="common">Fall armyworm</name>
    <dbReference type="NCBI Taxonomy" id="7108"/>
    <lineage>
        <taxon>Eukaryota</taxon>
        <taxon>Metazoa</taxon>
        <taxon>Ecdysozoa</taxon>
        <taxon>Arthropoda</taxon>
        <taxon>Hexapoda</taxon>
        <taxon>Insecta</taxon>
        <taxon>Pterygota</taxon>
        <taxon>Neoptera</taxon>
        <taxon>Endopterygota</taxon>
        <taxon>Lepidoptera</taxon>
        <taxon>Glossata</taxon>
        <taxon>Ditrysia</taxon>
        <taxon>Noctuoidea</taxon>
        <taxon>Noctuidae</taxon>
        <taxon>Amphipyrinae</taxon>
        <taxon>Spodoptera</taxon>
    </lineage>
</organism>
<proteinExistence type="predicted"/>
<dbReference type="EMBL" id="ODYU01003615">
    <property type="protein sequence ID" value="SOQ42599.1"/>
    <property type="molecule type" value="Genomic_DNA"/>
</dbReference>
<evidence type="ECO:0000313" key="1">
    <source>
        <dbReference type="EMBL" id="SOQ42599.1"/>
    </source>
</evidence>
<accession>A0A2H1VP38</accession>
<name>A0A2H1VP38_SPOFR</name>
<protein>
    <submittedName>
        <fullName evidence="1">SFRICE_015818</fullName>
    </submittedName>
</protein>
<gene>
    <name evidence="1" type="ORF">SFRICE_015818</name>
</gene>
<reference evidence="1" key="1">
    <citation type="submission" date="2016-07" db="EMBL/GenBank/DDBJ databases">
        <authorList>
            <person name="Bretaudeau A."/>
        </authorList>
    </citation>
    <scope>NUCLEOTIDE SEQUENCE</scope>
    <source>
        <strain evidence="1">Rice</strain>
        <tissue evidence="1">Whole body</tissue>
    </source>
</reference>
<dbReference type="AlphaFoldDB" id="A0A2H1VP38"/>
<sequence length="126" mass="14764">MELFIRLSQGFRATKRYEVTWVIGRTDGRFYPTETMAKPQKLIENKPYPMLYLQDLGCMTKLKYIKVELIRGRYYRFLGRAVTSATAEQGVSVSYPGSGKAQLGAFRLFEYFPEVERNLELEFIQR</sequence>